<dbReference type="EMBL" id="AP028679">
    <property type="protein sequence ID" value="BEQ16294.1"/>
    <property type="molecule type" value="Genomic_DNA"/>
</dbReference>
<dbReference type="RefSeq" id="WP_338601917.1">
    <property type="nucleotide sequence ID" value="NZ_AP028679.1"/>
</dbReference>
<sequence length="425" mass="43729">MMKLALRILLVALLLLPALPAGAETLLVLGRAPLAGNAAQAKERAVADALTRAVAQAAAANLDPATLRDNLATLNQKVLQDAQRYVSNFSLVASTATKGEFLALVSVSIDERALGKSLIQAALKTPTTHLGPILVMVSEETAPGRPPVYWWSGLPGAPDLPAPVAKVLKKMGARTINPNQVKPMLNPGMNQAVLNESQALEVGRQAGAQVVILGSVRTFPLVTPDKVTPPPLAQLLALDAKTGQVAAMEETDSPVYHSTPAPEDAQKVLDLVEDAVRKLMAGLAANLTEAAPAAQEASLQVTGVRSLAQLVRLEKALLAQGDLVAQAWPTGAGAGQASFRLKLKGSPSQLADRLMVQDYGDFLVNVVEGDATGLKVVIIPRQPGAAPAPMPKAGPAGSKAAPYPGAAPSPAPAAAPAPQTTGAGQ</sequence>
<keyword evidence="4" id="KW-1185">Reference proteome</keyword>
<evidence type="ECO:0000256" key="1">
    <source>
        <dbReference type="SAM" id="MobiDB-lite"/>
    </source>
</evidence>
<feature type="signal peptide" evidence="2">
    <location>
        <begin position="1"/>
        <end position="23"/>
    </location>
</feature>
<evidence type="ECO:0000256" key="2">
    <source>
        <dbReference type="SAM" id="SignalP"/>
    </source>
</evidence>
<feature type="region of interest" description="Disordered" evidence="1">
    <location>
        <begin position="384"/>
        <end position="425"/>
    </location>
</feature>
<feature type="compositionally biased region" description="Pro residues" evidence="1">
    <location>
        <begin position="405"/>
        <end position="415"/>
    </location>
</feature>
<feature type="chain" id="PRO_5043728666" description="Flagellar assembly protein T N-terminal domain-containing protein" evidence="2">
    <location>
        <begin position="24"/>
        <end position="425"/>
    </location>
</feature>
<protein>
    <recommendedName>
        <fullName evidence="5">Flagellar assembly protein T N-terminal domain-containing protein</fullName>
    </recommendedName>
</protein>
<feature type="compositionally biased region" description="Low complexity" evidence="1">
    <location>
        <begin position="416"/>
        <end position="425"/>
    </location>
</feature>
<reference evidence="4" key="1">
    <citation type="journal article" date="2023" name="Arch. Microbiol.">
        <title>Desulfoferula mesophilus gen. nov. sp. nov., a mesophilic sulfate-reducing bacterium isolated from a brackish lake sediment.</title>
        <authorList>
            <person name="Watanabe T."/>
            <person name="Yabe T."/>
            <person name="Tsuji J.M."/>
            <person name="Fukui M."/>
        </authorList>
    </citation>
    <scope>NUCLEOTIDE SEQUENCE [LARGE SCALE GENOMIC DNA]</scope>
    <source>
        <strain evidence="4">12FAK</strain>
    </source>
</reference>
<proteinExistence type="predicted"/>
<dbReference type="AlphaFoldDB" id="A0AAU9EP44"/>
<gene>
    <name evidence="3" type="ORF">FAK_33600</name>
</gene>
<organism evidence="3 4">
    <name type="scientific">Desulfoferula mesophila</name>
    <dbReference type="NCBI Taxonomy" id="3058419"/>
    <lineage>
        <taxon>Bacteria</taxon>
        <taxon>Pseudomonadati</taxon>
        <taxon>Thermodesulfobacteriota</taxon>
        <taxon>Desulfarculia</taxon>
        <taxon>Desulfarculales</taxon>
        <taxon>Desulfarculaceae</taxon>
        <taxon>Desulfoferula</taxon>
    </lineage>
</organism>
<evidence type="ECO:0008006" key="5">
    <source>
        <dbReference type="Google" id="ProtNLM"/>
    </source>
</evidence>
<keyword evidence="2" id="KW-0732">Signal</keyword>
<feature type="compositionally biased region" description="Low complexity" evidence="1">
    <location>
        <begin position="393"/>
        <end position="404"/>
    </location>
</feature>
<evidence type="ECO:0000313" key="3">
    <source>
        <dbReference type="EMBL" id="BEQ16294.1"/>
    </source>
</evidence>
<name>A0AAU9EP44_9BACT</name>
<accession>A0AAU9EP44</accession>
<evidence type="ECO:0000313" key="4">
    <source>
        <dbReference type="Proteomes" id="UP001366166"/>
    </source>
</evidence>
<dbReference type="Proteomes" id="UP001366166">
    <property type="component" value="Chromosome"/>
</dbReference>
<dbReference type="KEGG" id="dmp:FAK_33600"/>